<keyword evidence="3" id="KW-1185">Reference proteome</keyword>
<gene>
    <name evidence="2" type="ORF">MOST_13620</name>
</gene>
<evidence type="ECO:0000313" key="3">
    <source>
        <dbReference type="Proteomes" id="UP000239430"/>
    </source>
</evidence>
<dbReference type="RefSeq" id="WP_054938137.1">
    <property type="nucleotide sequence ID" value="NZ_PVXL01000040.1"/>
</dbReference>
<dbReference type="InterPro" id="IPR029756">
    <property type="entry name" value="MTH1187/YkoF-like"/>
</dbReference>
<evidence type="ECO:0000259" key="1">
    <source>
        <dbReference type="Pfam" id="PF07615"/>
    </source>
</evidence>
<dbReference type="Proteomes" id="UP000239430">
    <property type="component" value="Unassembled WGS sequence"/>
</dbReference>
<reference evidence="2 3" key="1">
    <citation type="submission" date="2018-03" db="EMBL/GenBank/DDBJ databases">
        <title>Genome sequence of Moorella stamsii DSM 26217.</title>
        <authorList>
            <person name="Poehlein A."/>
            <person name="Daniel R."/>
        </authorList>
    </citation>
    <scope>NUCLEOTIDE SEQUENCE [LARGE SCALE GENOMIC DNA]</scope>
    <source>
        <strain evidence="3">DSM 26217</strain>
    </source>
</reference>
<accession>A0A9X7J3V1</accession>
<dbReference type="Pfam" id="PF07615">
    <property type="entry name" value="Ykof"/>
    <property type="match status" value="1"/>
</dbReference>
<protein>
    <submittedName>
        <fullName evidence="2">YKOF-related Family protein</fullName>
    </submittedName>
</protein>
<dbReference type="Gene3D" id="3.30.70.930">
    <property type="match status" value="1"/>
</dbReference>
<dbReference type="SUPFAM" id="SSF89957">
    <property type="entry name" value="MTH1187/YkoF-like"/>
    <property type="match status" value="1"/>
</dbReference>
<dbReference type="InterPro" id="IPR011522">
    <property type="entry name" value="Thiamin/HMP-bd_put_YkoF"/>
</dbReference>
<organism evidence="2 3">
    <name type="scientific">Neomoorella stamsii</name>
    <dbReference type="NCBI Taxonomy" id="1266720"/>
    <lineage>
        <taxon>Bacteria</taxon>
        <taxon>Bacillati</taxon>
        <taxon>Bacillota</taxon>
        <taxon>Clostridia</taxon>
        <taxon>Neomoorellales</taxon>
        <taxon>Neomoorellaceae</taxon>
        <taxon>Neomoorella</taxon>
    </lineage>
</organism>
<sequence length="85" mass="9223">MFLACQLSLYPLGTAAYTPVIKEAVAALEQSGVEVEVNAMSTIIRGEEEAVWRAARQLFQVAADRYEAVLVMTVSNRCGCQVARG</sequence>
<proteinExistence type="predicted"/>
<dbReference type="AlphaFoldDB" id="A0A9X7J3V1"/>
<dbReference type="EMBL" id="PVXL01000040">
    <property type="protein sequence ID" value="PRR73514.1"/>
    <property type="molecule type" value="Genomic_DNA"/>
</dbReference>
<comment type="caution">
    <text evidence="2">The sequence shown here is derived from an EMBL/GenBank/DDBJ whole genome shotgun (WGS) entry which is preliminary data.</text>
</comment>
<evidence type="ECO:0000313" key="2">
    <source>
        <dbReference type="EMBL" id="PRR73514.1"/>
    </source>
</evidence>
<feature type="domain" description="Thiamin/hydroxymethyl pyrimidine-binding YkoF putative" evidence="1">
    <location>
        <begin position="4"/>
        <end position="76"/>
    </location>
</feature>
<name>A0A9X7J3V1_9FIRM</name>